<gene>
    <name evidence="1" type="ORF">HC246_05780</name>
</gene>
<evidence type="ECO:0000313" key="1">
    <source>
        <dbReference type="EMBL" id="NMF57540.1"/>
    </source>
</evidence>
<dbReference type="InterPro" id="IPR014968">
    <property type="entry name" value="XisI"/>
</dbReference>
<dbReference type="Proteomes" id="UP000738376">
    <property type="component" value="Unassembled WGS sequence"/>
</dbReference>
<dbReference type="EMBL" id="JAAVJL010000001">
    <property type="protein sequence ID" value="NMF57540.1"/>
    <property type="molecule type" value="Genomic_DNA"/>
</dbReference>
<evidence type="ECO:0000313" key="2">
    <source>
        <dbReference type="Proteomes" id="UP000738376"/>
    </source>
</evidence>
<organism evidence="1 2">
    <name type="scientific">Pseudanabaena yagii GIHE-NHR1</name>
    <dbReference type="NCBI Taxonomy" id="2722753"/>
    <lineage>
        <taxon>Bacteria</taxon>
        <taxon>Bacillati</taxon>
        <taxon>Cyanobacteriota</taxon>
        <taxon>Cyanophyceae</taxon>
        <taxon>Pseudanabaenales</taxon>
        <taxon>Pseudanabaenaceae</taxon>
        <taxon>Pseudanabaena</taxon>
        <taxon>Pseudanabaena yagii</taxon>
    </lineage>
</organism>
<dbReference type="SUPFAM" id="SSF143847">
    <property type="entry name" value="XisI-like"/>
    <property type="match status" value="1"/>
</dbReference>
<keyword evidence="2" id="KW-1185">Reference proteome</keyword>
<dbReference type="Gene3D" id="3.30.310.110">
    <property type="entry name" value="XisI-like"/>
    <property type="match status" value="1"/>
</dbReference>
<accession>A0ABX1LR33</accession>
<proteinExistence type="predicted"/>
<reference evidence="1 2" key="1">
    <citation type="submission" date="2020-03" db="EMBL/GenBank/DDBJ databases">
        <title>Draft Genome Sequence of 2-Methylisoborneol Producing Pseudanabaena yagii Strain GIHE-NHR1 Isolated from North Han River in South Korea.</title>
        <authorList>
            <person name="Jeong J."/>
        </authorList>
    </citation>
    <scope>NUCLEOTIDE SEQUENCE [LARGE SCALE GENOMIC DNA]</scope>
    <source>
        <strain evidence="1 2">GIHE-NHR1</strain>
    </source>
</reference>
<dbReference type="CDD" id="cd16382">
    <property type="entry name" value="XisI-like"/>
    <property type="match status" value="1"/>
</dbReference>
<name>A0ABX1LR33_9CYAN</name>
<dbReference type="RefSeq" id="WP_169362560.1">
    <property type="nucleotide sequence ID" value="NZ_JAAVJL010000001.1"/>
</dbReference>
<comment type="caution">
    <text evidence="1">The sequence shown here is derived from an EMBL/GenBank/DDBJ whole genome shotgun (WGS) entry which is preliminary data.</text>
</comment>
<dbReference type="Pfam" id="PF08869">
    <property type="entry name" value="XisI"/>
    <property type="match status" value="1"/>
</dbReference>
<dbReference type="InterPro" id="IPR035943">
    <property type="entry name" value="XisI-like_sf"/>
</dbReference>
<sequence>METLTEYQSLLRKILEKYTQIPYRYGDITTTLIISEDHNHFLLMDQGWEKGLRVHGCLFHGQIINDKIWIHYDGIEDSVTEDLVAAGVPKERIVLGFYPPDVRVHTGYAVV</sequence>
<protein>
    <submittedName>
        <fullName evidence="1">XisI protein</fullName>
    </submittedName>
</protein>